<protein>
    <submittedName>
        <fullName evidence="1">Uncharacterized protein</fullName>
    </submittedName>
</protein>
<sequence>MERECVKGIQGVVVRWCRDYVIVWSVEYNHSFIILDKSVIYDRNKLYPTHWLCFDVDPEIVDSPEGFCTRAFNPRAVEIKHSLNPETTEHDYNDFNSFVYQFAEFADRNTIRFKTRLKRIEKCPRPALFDQFIGEVGISTSEFEELVKYNIYNVDLKQLARPGEQRVWEVVNYVHCGKEVALPVLLCKLGKKLYGAAGRLMDRNEVIVPPNNLQPAYPTPSDEVPSMFAENLTRDERMRRNVNLYGVRNNEGASSQTHYESGHVKPWGQLNSTEPQSAVEQTINMDCITVFRRMEDAAVKFYVIFSKTHKFGILCDGGIDLEIGKWARLQYVGGDFKCGQFLDSRNMRLINYIAPPRFVDAKKFKLREMQNDFEYIVILALRARIQFSAAGDPIIESDTVGRIKIDEDWARRSEIPALLPNRAVIEIEFVRDSWYLRKLHCNWHDNMDIEQLDSPYIRPGYTVEEMEEICGLRCAHGVEGCREFSFQQRDFHDEQPEHRLANQRSTTPYDDQCDEMNRRERQHSEPEVYNVLQKWIAPAVPPSIETVVDLTDEKPSGRDRRPIWCCVVHIRDDNIICYTPVAGIHKIVVPSNLLEDYVDILNLHQSVRLGAWFNVMCEPRCSRQYDDFRIPHFSHIAVEVCTPPQPRPPVENWEQREIHGLFQFRVYCDLRVIANVQRVLVGNEKWLKLLCRNTLQVLAPQERLEGFLTPQLTADKTITFWATRKKRVLDCDLFLMDFESIEEE</sequence>
<comment type="caution">
    <text evidence="1">The sequence shown here is derived from an EMBL/GenBank/DDBJ whole genome shotgun (WGS) entry which is preliminary data.</text>
</comment>
<name>A0ABR1CWE2_NECAM</name>
<reference evidence="1 2" key="1">
    <citation type="submission" date="2023-08" db="EMBL/GenBank/DDBJ databases">
        <title>A Necator americanus chromosomal reference genome.</title>
        <authorList>
            <person name="Ilik V."/>
            <person name="Petrzelkova K.J."/>
            <person name="Pardy F."/>
            <person name="Fuh T."/>
            <person name="Niatou-Singa F.S."/>
            <person name="Gouil Q."/>
            <person name="Baker L."/>
            <person name="Ritchie M.E."/>
            <person name="Jex A.R."/>
            <person name="Gazzola D."/>
            <person name="Li H."/>
            <person name="Toshio Fujiwara R."/>
            <person name="Zhan B."/>
            <person name="Aroian R.V."/>
            <person name="Pafco B."/>
            <person name="Schwarz E.M."/>
        </authorList>
    </citation>
    <scope>NUCLEOTIDE SEQUENCE [LARGE SCALE GENOMIC DNA]</scope>
    <source>
        <strain evidence="1 2">Aroian</strain>
        <tissue evidence="1">Whole animal</tissue>
    </source>
</reference>
<accession>A0ABR1CWE2</accession>
<dbReference type="EMBL" id="JAVFWL010000003">
    <property type="protein sequence ID" value="KAK6741998.1"/>
    <property type="molecule type" value="Genomic_DNA"/>
</dbReference>
<dbReference type="Proteomes" id="UP001303046">
    <property type="component" value="Unassembled WGS sequence"/>
</dbReference>
<keyword evidence="2" id="KW-1185">Reference proteome</keyword>
<proteinExistence type="predicted"/>
<organism evidence="1 2">
    <name type="scientific">Necator americanus</name>
    <name type="common">Human hookworm</name>
    <dbReference type="NCBI Taxonomy" id="51031"/>
    <lineage>
        <taxon>Eukaryota</taxon>
        <taxon>Metazoa</taxon>
        <taxon>Ecdysozoa</taxon>
        <taxon>Nematoda</taxon>
        <taxon>Chromadorea</taxon>
        <taxon>Rhabditida</taxon>
        <taxon>Rhabditina</taxon>
        <taxon>Rhabditomorpha</taxon>
        <taxon>Strongyloidea</taxon>
        <taxon>Ancylostomatidae</taxon>
        <taxon>Bunostominae</taxon>
        <taxon>Necator</taxon>
    </lineage>
</organism>
<evidence type="ECO:0000313" key="1">
    <source>
        <dbReference type="EMBL" id="KAK6741998.1"/>
    </source>
</evidence>
<evidence type="ECO:0000313" key="2">
    <source>
        <dbReference type="Proteomes" id="UP001303046"/>
    </source>
</evidence>
<gene>
    <name evidence="1" type="primary">Necator_chrIII.g10474</name>
    <name evidence="1" type="ORF">RB195_009709</name>
</gene>